<sequence length="89" mass="9248">AVPRAPPREASLLRCPPHWWAPASCLPSHLTAASAAPAWLHCAPRAPDPSPPGPSTRLSPGALSLWPTARARPRPSRRAGQGRGPAGAD</sequence>
<evidence type="ECO:0000313" key="2">
    <source>
        <dbReference type="EMBL" id="KAK2115443.1"/>
    </source>
</evidence>
<dbReference type="Proteomes" id="UP001266305">
    <property type="component" value="Unassembled WGS sequence"/>
</dbReference>
<accession>A0ABQ9W1C0</accession>
<evidence type="ECO:0000256" key="1">
    <source>
        <dbReference type="SAM" id="MobiDB-lite"/>
    </source>
</evidence>
<keyword evidence="3" id="KW-1185">Reference proteome</keyword>
<protein>
    <submittedName>
        <fullName evidence="2">Uncharacterized protein</fullName>
    </submittedName>
</protein>
<proteinExistence type="predicted"/>
<feature type="region of interest" description="Disordered" evidence="1">
    <location>
        <begin position="44"/>
        <end position="89"/>
    </location>
</feature>
<gene>
    <name evidence="2" type="ORF">P7K49_006069</name>
</gene>
<organism evidence="2 3">
    <name type="scientific">Saguinus oedipus</name>
    <name type="common">Cotton-top tamarin</name>
    <name type="synonym">Oedipomidas oedipus</name>
    <dbReference type="NCBI Taxonomy" id="9490"/>
    <lineage>
        <taxon>Eukaryota</taxon>
        <taxon>Metazoa</taxon>
        <taxon>Chordata</taxon>
        <taxon>Craniata</taxon>
        <taxon>Vertebrata</taxon>
        <taxon>Euteleostomi</taxon>
        <taxon>Mammalia</taxon>
        <taxon>Eutheria</taxon>
        <taxon>Euarchontoglires</taxon>
        <taxon>Primates</taxon>
        <taxon>Haplorrhini</taxon>
        <taxon>Platyrrhini</taxon>
        <taxon>Cebidae</taxon>
        <taxon>Callitrichinae</taxon>
        <taxon>Saguinus</taxon>
    </lineage>
</organism>
<name>A0ABQ9W1C0_SAGOE</name>
<evidence type="ECO:0000313" key="3">
    <source>
        <dbReference type="Proteomes" id="UP001266305"/>
    </source>
</evidence>
<dbReference type="EMBL" id="JASSZA010000003">
    <property type="protein sequence ID" value="KAK2115443.1"/>
    <property type="molecule type" value="Genomic_DNA"/>
</dbReference>
<reference evidence="2 3" key="1">
    <citation type="submission" date="2023-05" db="EMBL/GenBank/DDBJ databases">
        <title>B98-5 Cell Line De Novo Hybrid Assembly: An Optical Mapping Approach.</title>
        <authorList>
            <person name="Kananen K."/>
            <person name="Auerbach J.A."/>
            <person name="Kautto E."/>
            <person name="Blachly J.S."/>
        </authorList>
    </citation>
    <scope>NUCLEOTIDE SEQUENCE [LARGE SCALE GENOMIC DNA]</scope>
    <source>
        <strain evidence="2">B95-8</strain>
        <tissue evidence="2">Cell line</tissue>
    </source>
</reference>
<feature type="non-terminal residue" evidence="2">
    <location>
        <position position="1"/>
    </location>
</feature>
<feature type="non-terminal residue" evidence="2">
    <location>
        <position position="89"/>
    </location>
</feature>
<comment type="caution">
    <text evidence="2">The sequence shown here is derived from an EMBL/GenBank/DDBJ whole genome shotgun (WGS) entry which is preliminary data.</text>
</comment>